<protein>
    <recommendedName>
        <fullName evidence="1">DUF4817 domain-containing protein</fullName>
    </recommendedName>
</protein>
<gene>
    <name evidence="2" type="ORF">ALC56_00543</name>
</gene>
<proteinExistence type="predicted"/>
<evidence type="ECO:0000259" key="1">
    <source>
        <dbReference type="Pfam" id="PF16087"/>
    </source>
</evidence>
<name>A0A195FZ22_9HYME</name>
<dbReference type="EMBL" id="KQ981200">
    <property type="protein sequence ID" value="KYN45069.1"/>
    <property type="molecule type" value="Genomic_DNA"/>
</dbReference>
<organism evidence="2 3">
    <name type="scientific">Trachymyrmex septentrionalis</name>
    <dbReference type="NCBI Taxonomy" id="34720"/>
    <lineage>
        <taxon>Eukaryota</taxon>
        <taxon>Metazoa</taxon>
        <taxon>Ecdysozoa</taxon>
        <taxon>Arthropoda</taxon>
        <taxon>Hexapoda</taxon>
        <taxon>Insecta</taxon>
        <taxon>Pterygota</taxon>
        <taxon>Neoptera</taxon>
        <taxon>Endopterygota</taxon>
        <taxon>Hymenoptera</taxon>
        <taxon>Apocrita</taxon>
        <taxon>Aculeata</taxon>
        <taxon>Formicoidea</taxon>
        <taxon>Formicidae</taxon>
        <taxon>Myrmicinae</taxon>
        <taxon>Trachymyrmex</taxon>
    </lineage>
</organism>
<evidence type="ECO:0000313" key="2">
    <source>
        <dbReference type="EMBL" id="KYN45069.1"/>
    </source>
</evidence>
<dbReference type="STRING" id="34720.A0A195FZ22"/>
<dbReference type="Pfam" id="PF16087">
    <property type="entry name" value="DUF4817"/>
    <property type="match status" value="1"/>
</dbReference>
<keyword evidence="3" id="KW-1185">Reference proteome</keyword>
<dbReference type="InterPro" id="IPR032135">
    <property type="entry name" value="DUF4817"/>
</dbReference>
<dbReference type="AlphaFoldDB" id="A0A195FZ22"/>
<dbReference type="PANTHER" id="PTHR47326:SF1">
    <property type="entry name" value="HTH PSQ-TYPE DOMAIN-CONTAINING PROTEIN"/>
    <property type="match status" value="1"/>
</dbReference>
<feature type="domain" description="DUF4817" evidence="1">
    <location>
        <begin position="8"/>
        <end position="58"/>
    </location>
</feature>
<dbReference type="PANTHER" id="PTHR47326">
    <property type="entry name" value="TRANSPOSABLE ELEMENT TC3 TRANSPOSASE-LIKE PROTEIN"/>
    <property type="match status" value="1"/>
</dbReference>
<dbReference type="Proteomes" id="UP000078541">
    <property type="component" value="Unassembled WGS sequence"/>
</dbReference>
<evidence type="ECO:0000313" key="3">
    <source>
        <dbReference type="Proteomes" id="UP000078541"/>
    </source>
</evidence>
<sequence length="171" mass="19852">MRYMKAKKVDMIFVYGKCRQIMREAVRLYAERFPDRVHPSFSVFSSIIKTFQETGSVYNKKCKRIKKATNNENSTNILAAIALNPYISTKQLERESDINRNWVNEFKRGRTSTCNALRLGRPIEAATPEIIGKVHDIVLTDRRVKVRELVEAIGLSHWIKCIELKGDYVEK</sequence>
<reference evidence="2 3" key="1">
    <citation type="submission" date="2016-03" db="EMBL/GenBank/DDBJ databases">
        <title>Trachymyrmex septentrionalis WGS genome.</title>
        <authorList>
            <person name="Nygaard S."/>
            <person name="Hu H."/>
            <person name="Boomsma J."/>
            <person name="Zhang G."/>
        </authorList>
    </citation>
    <scope>NUCLEOTIDE SEQUENCE [LARGE SCALE GENOMIC DNA]</scope>
    <source>
        <strain evidence="2">Tsep2-gDNA-1</strain>
        <tissue evidence="2">Whole body</tissue>
    </source>
</reference>
<accession>A0A195FZ22</accession>